<sequence length="158" mass="16641">MHRGLKPLLAVAGIALAAGCAAPSEPQVTFYSHGNSVTVNPAQYCDATGQNCVTPPENTVGDLRVPDRNPLQISVPGEVAAAPWQVVFIYRGLGGEQLDGRSQVFPPDSRHAYTLQLPPDGGRLEHVEVQKFSAVLTPGADGGVDFGIGGSWILNVQQ</sequence>
<protein>
    <recommendedName>
        <fullName evidence="4">DUF2771 family protein</fullName>
    </recommendedName>
</protein>
<keyword evidence="1" id="KW-0732">Signal</keyword>
<accession>A0A1H3I3K2</accession>
<gene>
    <name evidence="2" type="ORF">SAMN05216215_102221</name>
</gene>
<dbReference type="Pfam" id="PF10969">
    <property type="entry name" value="DUF2771"/>
    <property type="match status" value="1"/>
</dbReference>
<organism evidence="2 3">
    <name type="scientific">Saccharopolyspora shandongensis</name>
    <dbReference type="NCBI Taxonomy" id="418495"/>
    <lineage>
        <taxon>Bacteria</taxon>
        <taxon>Bacillati</taxon>
        <taxon>Actinomycetota</taxon>
        <taxon>Actinomycetes</taxon>
        <taxon>Pseudonocardiales</taxon>
        <taxon>Pseudonocardiaceae</taxon>
        <taxon>Saccharopolyspora</taxon>
    </lineage>
</organism>
<dbReference type="InterPro" id="IPR024495">
    <property type="entry name" value="DUF2771"/>
</dbReference>
<reference evidence="3" key="1">
    <citation type="submission" date="2016-10" db="EMBL/GenBank/DDBJ databases">
        <authorList>
            <person name="Varghese N."/>
            <person name="Submissions S."/>
        </authorList>
    </citation>
    <scope>NUCLEOTIDE SEQUENCE [LARGE SCALE GENOMIC DNA]</scope>
    <source>
        <strain evidence="3">CGMCC 4.3530</strain>
    </source>
</reference>
<dbReference type="EMBL" id="FNOK01000022">
    <property type="protein sequence ID" value="SDY22287.1"/>
    <property type="molecule type" value="Genomic_DNA"/>
</dbReference>
<keyword evidence="3" id="KW-1185">Reference proteome</keyword>
<proteinExistence type="predicted"/>
<dbReference type="STRING" id="418495.SAMN05216215_102221"/>
<feature type="chain" id="PRO_5011702225" description="DUF2771 family protein" evidence="1">
    <location>
        <begin position="18"/>
        <end position="158"/>
    </location>
</feature>
<evidence type="ECO:0000313" key="3">
    <source>
        <dbReference type="Proteomes" id="UP000199529"/>
    </source>
</evidence>
<name>A0A1H3I3K2_9PSEU</name>
<dbReference type="AlphaFoldDB" id="A0A1H3I3K2"/>
<dbReference type="OrthoDB" id="3683061at2"/>
<dbReference type="RefSeq" id="WP_093268568.1">
    <property type="nucleotide sequence ID" value="NZ_FNOK01000022.1"/>
</dbReference>
<evidence type="ECO:0000313" key="2">
    <source>
        <dbReference type="EMBL" id="SDY22287.1"/>
    </source>
</evidence>
<dbReference type="PROSITE" id="PS51257">
    <property type="entry name" value="PROKAR_LIPOPROTEIN"/>
    <property type="match status" value="1"/>
</dbReference>
<evidence type="ECO:0000256" key="1">
    <source>
        <dbReference type="SAM" id="SignalP"/>
    </source>
</evidence>
<evidence type="ECO:0008006" key="4">
    <source>
        <dbReference type="Google" id="ProtNLM"/>
    </source>
</evidence>
<feature type="signal peptide" evidence="1">
    <location>
        <begin position="1"/>
        <end position="17"/>
    </location>
</feature>
<dbReference type="Proteomes" id="UP000199529">
    <property type="component" value="Unassembled WGS sequence"/>
</dbReference>